<proteinExistence type="predicted"/>
<feature type="non-terminal residue" evidence="1">
    <location>
        <position position="1"/>
    </location>
</feature>
<feature type="non-terminal residue" evidence="1">
    <location>
        <position position="274"/>
    </location>
</feature>
<protein>
    <submittedName>
        <fullName evidence="1">Uncharacterized protein</fullName>
    </submittedName>
</protein>
<evidence type="ECO:0000313" key="2">
    <source>
        <dbReference type="Proteomes" id="UP000032274"/>
    </source>
</evidence>
<sequence>LQAQPNAYGYDQVHGMLRALAFRDHPDLLFKKLDEELQAKAPVADLAKGLRDYVTLSTRITPRPDLAVWLATLRSGARDQAFAHATERWAVTKKVHWLVAALALARTGDPQARTLAVDAAAVPKDSPAWLTAQYHQMRLTFARDDVASLRKRVDAILASDLSSSDHNLFLGLRTQLATSLPDLMRHALRRAFCSEAPENCFQPDWMRYDGRLALTGKSKVPVAIGPEASAILDRLPLRLRMEASATLPEPLRLDLALTNYGRAVQLQDNAAIDR</sequence>
<name>A0AA40JPH5_STAAU</name>
<organism evidence="1 2">
    <name type="scientific">Staphylococcus aureus</name>
    <dbReference type="NCBI Taxonomy" id="1280"/>
    <lineage>
        <taxon>Bacteria</taxon>
        <taxon>Bacillati</taxon>
        <taxon>Bacillota</taxon>
        <taxon>Bacilli</taxon>
        <taxon>Bacillales</taxon>
        <taxon>Staphylococcaceae</taxon>
        <taxon>Staphylococcus</taxon>
    </lineage>
</organism>
<accession>A0AA40JPH5</accession>
<dbReference type="EMBL" id="JXIG01000606">
    <property type="protein sequence ID" value="KIT98682.1"/>
    <property type="molecule type" value="Genomic_DNA"/>
</dbReference>
<dbReference type="Proteomes" id="UP000032274">
    <property type="component" value="Unassembled WGS sequence"/>
</dbReference>
<gene>
    <name evidence="1" type="ORF">QU38_02920</name>
</gene>
<dbReference type="AlphaFoldDB" id="A0AA40JPH5"/>
<evidence type="ECO:0000313" key="1">
    <source>
        <dbReference type="EMBL" id="KIT98682.1"/>
    </source>
</evidence>
<comment type="caution">
    <text evidence="1">The sequence shown here is derived from an EMBL/GenBank/DDBJ whole genome shotgun (WGS) entry which is preliminary data.</text>
</comment>
<reference evidence="1 2" key="1">
    <citation type="submission" date="2015-01" db="EMBL/GenBank/DDBJ databases">
        <title>Characterization of Swiss Staphylococcus aureus strains involved in food poisoning.</title>
        <authorList>
            <person name="Crovadore J."/>
            <person name="Chablais R."/>
            <person name="Tonacini J."/>
            <person name="Schnyder B."/>
            <person name="Lefort F."/>
        </authorList>
    </citation>
    <scope>NUCLEOTIDE SEQUENCE [LARGE SCALE GENOMIC DNA]</scope>
    <source>
        <strain evidence="1 2">SA-120</strain>
    </source>
</reference>